<name>A0ABS2VVP8_STRAS</name>
<feature type="compositionally biased region" description="Low complexity" evidence="1">
    <location>
        <begin position="97"/>
        <end position="106"/>
    </location>
</feature>
<dbReference type="InterPro" id="IPR024473">
    <property type="entry name" value="Transposases_IS4_N"/>
</dbReference>
<evidence type="ECO:0000313" key="4">
    <source>
        <dbReference type="Proteomes" id="UP000788262"/>
    </source>
</evidence>
<evidence type="ECO:0000313" key="3">
    <source>
        <dbReference type="EMBL" id="MBN0047177.1"/>
    </source>
</evidence>
<evidence type="ECO:0000256" key="1">
    <source>
        <dbReference type="SAM" id="MobiDB-lite"/>
    </source>
</evidence>
<keyword evidence="4" id="KW-1185">Reference proteome</keyword>
<feature type="compositionally biased region" description="Basic residues" evidence="1">
    <location>
        <begin position="109"/>
        <end position="118"/>
    </location>
</feature>
<reference evidence="3 4" key="1">
    <citation type="submission" date="2021-02" db="EMBL/GenBank/DDBJ databases">
        <title>Whole genome sequencing of Streptomyces actuosus VRA1.</title>
        <authorList>
            <person name="Sen G."/>
            <person name="Sen A."/>
        </authorList>
    </citation>
    <scope>NUCLEOTIDE SEQUENCE [LARGE SCALE GENOMIC DNA]</scope>
    <source>
        <strain evidence="3 4">VRA1</strain>
    </source>
</reference>
<feature type="domain" description="Transposase IS4 N-terminal" evidence="2">
    <location>
        <begin position="1"/>
        <end position="76"/>
    </location>
</feature>
<dbReference type="Pfam" id="PF13006">
    <property type="entry name" value="Nterm_IS4"/>
    <property type="match status" value="1"/>
</dbReference>
<proteinExistence type="predicted"/>
<dbReference type="EMBL" id="JAFFZS010000022">
    <property type="protein sequence ID" value="MBN0047177.1"/>
    <property type="molecule type" value="Genomic_DNA"/>
</dbReference>
<feature type="region of interest" description="Disordered" evidence="1">
    <location>
        <begin position="71"/>
        <end position="118"/>
    </location>
</feature>
<comment type="caution">
    <text evidence="3">The sequence shown here is derived from an EMBL/GenBank/DDBJ whole genome shotgun (WGS) entry which is preliminary data.</text>
</comment>
<accession>A0ABS2VVP8</accession>
<evidence type="ECO:0000259" key="2">
    <source>
        <dbReference type="Pfam" id="PF13006"/>
    </source>
</evidence>
<organism evidence="3 4">
    <name type="scientific">Streptomyces actuosus</name>
    <dbReference type="NCBI Taxonomy" id="1885"/>
    <lineage>
        <taxon>Bacteria</taxon>
        <taxon>Bacillati</taxon>
        <taxon>Actinomycetota</taxon>
        <taxon>Actinomycetes</taxon>
        <taxon>Kitasatosporales</taxon>
        <taxon>Streptomycetaceae</taxon>
        <taxon>Streptomyces</taxon>
    </lineage>
</organism>
<gene>
    <name evidence="3" type="ORF">JS756_24335</name>
</gene>
<dbReference type="Proteomes" id="UP000788262">
    <property type="component" value="Unassembled WGS sequence"/>
</dbReference>
<sequence>MTQVIDPDLVDAVLEDTGAREQRVRLLPSRVVLYFVLAFAFFENASYQAVWGKLTAGVAAEAAVGPCASSLSRARTGQCPAAPSVRGAGRTGGRPQPGLRLLPGAARGRGGRHHADRA</sequence>
<protein>
    <submittedName>
        <fullName evidence="3">Transposase domain-containing protein</fullName>
    </submittedName>
</protein>